<accession>A0A2P6RI53</accession>
<dbReference type="SMART" id="SM00367">
    <property type="entry name" value="LRR_CC"/>
    <property type="match status" value="4"/>
</dbReference>
<dbReference type="STRING" id="74649.A0A2P6RI53"/>
<dbReference type="Gene3D" id="3.80.10.10">
    <property type="entry name" value="Ribonuclease Inhibitor"/>
    <property type="match status" value="1"/>
</dbReference>
<dbReference type="InterPro" id="IPR001611">
    <property type="entry name" value="Leu-rich_rpt"/>
</dbReference>
<organism evidence="3 4">
    <name type="scientific">Rosa chinensis</name>
    <name type="common">China rose</name>
    <dbReference type="NCBI Taxonomy" id="74649"/>
    <lineage>
        <taxon>Eukaryota</taxon>
        <taxon>Viridiplantae</taxon>
        <taxon>Streptophyta</taxon>
        <taxon>Embryophyta</taxon>
        <taxon>Tracheophyta</taxon>
        <taxon>Spermatophyta</taxon>
        <taxon>Magnoliopsida</taxon>
        <taxon>eudicotyledons</taxon>
        <taxon>Gunneridae</taxon>
        <taxon>Pentapetalae</taxon>
        <taxon>rosids</taxon>
        <taxon>fabids</taxon>
        <taxon>Rosales</taxon>
        <taxon>Rosaceae</taxon>
        <taxon>Rosoideae</taxon>
        <taxon>Rosoideae incertae sedis</taxon>
        <taxon>Rosa</taxon>
    </lineage>
</organism>
<dbReference type="AlphaFoldDB" id="A0A2P6RI53"/>
<dbReference type="Proteomes" id="UP000238479">
    <property type="component" value="Chromosome 2"/>
</dbReference>
<reference evidence="3 4" key="1">
    <citation type="journal article" date="2018" name="Nat. Genet.">
        <title>The Rosa genome provides new insights in the design of modern roses.</title>
        <authorList>
            <person name="Bendahmane M."/>
        </authorList>
    </citation>
    <scope>NUCLEOTIDE SEQUENCE [LARGE SCALE GENOMIC DNA]</scope>
    <source>
        <strain evidence="4">cv. Old Blush</strain>
    </source>
</reference>
<dbReference type="OMA" id="SICEGCL"/>
<evidence type="ECO:0000313" key="4">
    <source>
        <dbReference type="Proteomes" id="UP000238479"/>
    </source>
</evidence>
<feature type="region of interest" description="Disordered" evidence="1">
    <location>
        <begin position="1"/>
        <end position="21"/>
    </location>
</feature>
<feature type="domain" description="F-box" evidence="2">
    <location>
        <begin position="27"/>
        <end position="62"/>
    </location>
</feature>
<evidence type="ECO:0000256" key="1">
    <source>
        <dbReference type="SAM" id="MobiDB-lite"/>
    </source>
</evidence>
<proteinExistence type="predicted"/>
<evidence type="ECO:0000259" key="2">
    <source>
        <dbReference type="Pfam" id="PF00646"/>
    </source>
</evidence>
<keyword evidence="4" id="KW-1185">Reference proteome</keyword>
<dbReference type="EMBL" id="PDCK01000040">
    <property type="protein sequence ID" value="PRQ46103.1"/>
    <property type="molecule type" value="Genomic_DNA"/>
</dbReference>
<evidence type="ECO:0000313" key="3">
    <source>
        <dbReference type="EMBL" id="PRQ46103.1"/>
    </source>
</evidence>
<dbReference type="Gramene" id="PRQ46103">
    <property type="protein sequence ID" value="PRQ46103"/>
    <property type="gene ID" value="RchiOBHm_Chr2g0085481"/>
</dbReference>
<dbReference type="InterPro" id="IPR001810">
    <property type="entry name" value="F-box_dom"/>
</dbReference>
<sequence length="311" mass="35473">MDRTNNEEEPPVTDDSDSDSDWGGLTCECLANILARLPLEHRWRAMLLCKSWLLACKDPHLNSRFVLEPEPEYGSAQWWAPELGRRVDSILRSVAEWSEGSLREIRTRNCSNESLHFVAQRCPNLEVLSIKCCPNVTDASMADIAFRCTMIKELDISYCHEISHESLVLIGKNCPNLTIVKRNALNLLDPSEHAGIVPEEYFKTCPQDGNSEADAIGKSMPNLKHLELRFSKVTAKGLGLISAGCLKLEYLDVFGCVNLNSRDINNATSELKNLKEIKKPNFYIPRSVFHTERYGHWRLYDERFQTDIFRI</sequence>
<dbReference type="SUPFAM" id="SSF81383">
    <property type="entry name" value="F-box domain"/>
    <property type="match status" value="1"/>
</dbReference>
<gene>
    <name evidence="3" type="ORF">RchiOBHm_Chr2g0085481</name>
</gene>
<comment type="caution">
    <text evidence="3">The sequence shown here is derived from an EMBL/GenBank/DDBJ whole genome shotgun (WGS) entry which is preliminary data.</text>
</comment>
<dbReference type="OrthoDB" id="550575at2759"/>
<dbReference type="InterPro" id="IPR032675">
    <property type="entry name" value="LRR_dom_sf"/>
</dbReference>
<dbReference type="Pfam" id="PF13516">
    <property type="entry name" value="LRR_6"/>
    <property type="match status" value="2"/>
</dbReference>
<protein>
    <submittedName>
        <fullName evidence="3">Putative F-box domain, leucine-rich repeat domain, L domain-containing protein</fullName>
    </submittedName>
</protein>
<dbReference type="Gene3D" id="1.20.1280.50">
    <property type="match status" value="1"/>
</dbReference>
<dbReference type="InterPro" id="IPR036047">
    <property type="entry name" value="F-box-like_dom_sf"/>
</dbReference>
<dbReference type="SUPFAM" id="SSF52047">
    <property type="entry name" value="RNI-like"/>
    <property type="match status" value="2"/>
</dbReference>
<dbReference type="InterPro" id="IPR006553">
    <property type="entry name" value="Leu-rich_rpt_Cys-con_subtyp"/>
</dbReference>
<feature type="compositionally biased region" description="Acidic residues" evidence="1">
    <location>
        <begin position="7"/>
        <end position="20"/>
    </location>
</feature>
<name>A0A2P6RI53_ROSCH</name>
<dbReference type="PANTHER" id="PTHR38926">
    <property type="entry name" value="F-BOX DOMAIN CONTAINING PROTEIN, EXPRESSED"/>
    <property type="match status" value="1"/>
</dbReference>
<dbReference type="Pfam" id="PF00646">
    <property type="entry name" value="F-box"/>
    <property type="match status" value="1"/>
</dbReference>
<dbReference type="PANTHER" id="PTHR38926:SF5">
    <property type="entry name" value="F-BOX AND LEUCINE-RICH REPEAT PROTEIN 6"/>
    <property type="match status" value="1"/>
</dbReference>